<feature type="region of interest" description="Disordered" evidence="1">
    <location>
        <begin position="41"/>
        <end position="68"/>
    </location>
</feature>
<evidence type="ECO:0000313" key="2">
    <source>
        <dbReference type="EMBL" id="ETO61021.1"/>
    </source>
</evidence>
<proteinExistence type="predicted"/>
<dbReference type="OrthoDB" id="129604at2759"/>
<name>A0A080Z310_PHYNI</name>
<reference evidence="2 3" key="1">
    <citation type="submission" date="2013-11" db="EMBL/GenBank/DDBJ databases">
        <title>The Genome Sequence of Phytophthora parasitica P1976.</title>
        <authorList>
            <consortium name="The Broad Institute Genomics Platform"/>
            <person name="Russ C."/>
            <person name="Tyler B."/>
            <person name="Panabieres F."/>
            <person name="Shan W."/>
            <person name="Tripathy S."/>
            <person name="Grunwald N."/>
            <person name="Machado M."/>
            <person name="Johnson C.S."/>
            <person name="Walker B."/>
            <person name="Young S."/>
            <person name="Zeng Q."/>
            <person name="Gargeya S."/>
            <person name="Fitzgerald M."/>
            <person name="Haas B."/>
            <person name="Abouelleil A."/>
            <person name="Allen A.W."/>
            <person name="Alvarado L."/>
            <person name="Arachchi H.M."/>
            <person name="Berlin A.M."/>
            <person name="Chapman S.B."/>
            <person name="Gainer-Dewar J."/>
            <person name="Goldberg J."/>
            <person name="Griggs A."/>
            <person name="Gujja S."/>
            <person name="Hansen M."/>
            <person name="Howarth C."/>
            <person name="Imamovic A."/>
            <person name="Ireland A."/>
            <person name="Larimer J."/>
            <person name="McCowan C."/>
            <person name="Murphy C."/>
            <person name="Pearson M."/>
            <person name="Poon T.W."/>
            <person name="Priest M."/>
            <person name="Roberts A."/>
            <person name="Saif S."/>
            <person name="Shea T."/>
            <person name="Sisk P."/>
            <person name="Sykes S."/>
            <person name="Wortman J."/>
            <person name="Nusbaum C."/>
            <person name="Birren B."/>
        </authorList>
    </citation>
    <scope>NUCLEOTIDE SEQUENCE [LARGE SCALE GENOMIC DNA]</scope>
    <source>
        <strain evidence="2 3">P1976</strain>
    </source>
</reference>
<accession>A0A080Z310</accession>
<dbReference type="AlphaFoldDB" id="A0A080Z310"/>
<protein>
    <submittedName>
        <fullName evidence="2">Uncharacterized protein</fullName>
    </submittedName>
</protein>
<dbReference type="EMBL" id="ANJA01003844">
    <property type="protein sequence ID" value="ETO61021.1"/>
    <property type="molecule type" value="Genomic_DNA"/>
</dbReference>
<comment type="caution">
    <text evidence="2">The sequence shown here is derived from an EMBL/GenBank/DDBJ whole genome shotgun (WGS) entry which is preliminary data.</text>
</comment>
<feature type="compositionally biased region" description="Basic residues" evidence="1">
    <location>
        <begin position="49"/>
        <end position="61"/>
    </location>
</feature>
<dbReference type="Proteomes" id="UP000028582">
    <property type="component" value="Unassembled WGS sequence"/>
</dbReference>
<evidence type="ECO:0000256" key="1">
    <source>
        <dbReference type="SAM" id="MobiDB-lite"/>
    </source>
</evidence>
<gene>
    <name evidence="2" type="ORF">F444_20886</name>
</gene>
<organism evidence="2 3">
    <name type="scientific">Phytophthora nicotianae P1976</name>
    <dbReference type="NCBI Taxonomy" id="1317066"/>
    <lineage>
        <taxon>Eukaryota</taxon>
        <taxon>Sar</taxon>
        <taxon>Stramenopiles</taxon>
        <taxon>Oomycota</taxon>
        <taxon>Peronosporomycetes</taxon>
        <taxon>Peronosporales</taxon>
        <taxon>Peronosporaceae</taxon>
        <taxon>Phytophthora</taxon>
    </lineage>
</organism>
<sequence>MSFLLNDKDQFMTLGEVFAFIDSCDVNDSIDSDTGDVLLDASPTDVGVHKAHKKKKRKRRNLSSSTRLQQGRKAEILFLRRRVLELEEHVHQLQTAPKRRCCLLPQQKPTADGIKTKTKSVWEELAEDHYHARLQSEETNRTLKSILASQIQRSERMCAIVQEQSIMQGMDLVCIETPVHHEVYGANHNQVSTLNEFEDTLLHSDWRWIRC</sequence>
<evidence type="ECO:0000313" key="3">
    <source>
        <dbReference type="Proteomes" id="UP000028582"/>
    </source>
</evidence>